<name>A0A1S9DK29_ASPOZ</name>
<accession>A0A1S9DK29</accession>
<dbReference type="VEuPathDB" id="FungiDB:AO090001000149"/>
<evidence type="ECO:0000259" key="2">
    <source>
        <dbReference type="Pfam" id="PF24883"/>
    </source>
</evidence>
<dbReference type="InterPro" id="IPR027417">
    <property type="entry name" value="P-loop_NTPase"/>
</dbReference>
<dbReference type="EMBL" id="MKZY01000005">
    <property type="protein sequence ID" value="OOO09425.1"/>
    <property type="molecule type" value="Genomic_DNA"/>
</dbReference>
<sequence length="858" mass="97772">MEPLSALGLATAVIQITQFTGQLIRGTSHASQAADGLLLTNANIKDVAGTLLSLTEQLVFPPSFVTLSGEERLLHEICLECRKVSESVLDRLGKLQRQQPLNRWDQVRQTFGQLLGQGETNALATKLSNIREQLNTALLICLRNQLSEVFSRQTDPGALRFLSQIQQVWNAGKPWYSELLLAIHRNDWDAHNQHDLIDFAAALDNGTEGDRESDFCVAILTLLKFRGLPDRHEAIPVAHKNTFEWTFHNQAEFPKWLLRGQNEIPFWITGKPGSGKSTLMKFLYNEPRTRGYLKRWAGSQPLIMGGFFFWNSGTVNQMSQRGLLQSLLFQVLHEHRQYIRQVFSERWQRYNHLRRGLHDWTIAELQQALEMIISEELFRFAFFLDGLDEFDGNPQVLVEFVGRIAEKDNVKLCVASRPWNLFQDAFEQSPSLRLEQLTYGDIRLYVSERCRQNRRFVNLLQREPDRARDLETAVVDKASGVFLWVYLVVGSLLAGIQNGDSIADLRKRLAALPSDLEQLFEKLLNTVDAFYFESLCHLMQLVRHAYQPLNLLTFYYTDEAVENALTDPIRPLGPDQVIDFHEEARRRLNSRSKGLLEAPSSPKGTIQYLHRTAKDFLHSPKVWVRITAGSNARFDANYTLASAYLRHLKTLKSSRMGTEEFWIPAIGCLEHSVRAMLQSATGEQHNQVLLLMELDRSSRAIWTATTPGDQCALNGRVPRRAERWPCTLGIDYTFDALCVRLKILPFVRYQLEQNHPGQAAYVALLLAALGCTPLPPHFAAAHTLLEVRTQDPDTVALILSSCPNPDWIRDILCEFKKNCNNKELQAVVSAYLRNTPKVDSRLGPKAWVQGFTKKRGMM</sequence>
<comment type="caution">
    <text evidence="4">The sequence shown here is derived from an EMBL/GenBank/DDBJ whole genome shotgun (WGS) entry which is preliminary data.</text>
</comment>
<feature type="domain" description="Nephrocystin 3-like N-terminal" evidence="2">
    <location>
        <begin position="241"/>
        <end position="417"/>
    </location>
</feature>
<evidence type="ECO:0000259" key="3">
    <source>
        <dbReference type="Pfam" id="PF25053"/>
    </source>
</evidence>
<dbReference type="AlphaFoldDB" id="A0A1S9DK29"/>
<dbReference type="Pfam" id="PF24883">
    <property type="entry name" value="NPHP3_N"/>
    <property type="match status" value="1"/>
</dbReference>
<proteinExistence type="predicted"/>
<protein>
    <submittedName>
        <fullName evidence="4">Uncharacterized protein</fullName>
    </submittedName>
</protein>
<dbReference type="InterPro" id="IPR056884">
    <property type="entry name" value="NPHP3-like_N"/>
</dbReference>
<reference evidence="4 5" key="1">
    <citation type="submission" date="2016-10" db="EMBL/GenBank/DDBJ databases">
        <title>Genome sequencing of Aspergillus oryzae BCC7051.</title>
        <authorList>
            <person name="Thammarongtham C."/>
            <person name="Vorapreeda T."/>
            <person name="Nookaew I."/>
            <person name="Srisuk T."/>
            <person name="Land M."/>
            <person name="Jeennor S."/>
            <person name="Laoteng K."/>
        </authorList>
    </citation>
    <scope>NUCLEOTIDE SEQUENCE [LARGE SCALE GENOMIC DNA]</scope>
    <source>
        <strain evidence="4 5">BCC7051</strain>
    </source>
</reference>
<dbReference type="OrthoDB" id="443402at2759"/>
<dbReference type="SUPFAM" id="SSF52540">
    <property type="entry name" value="P-loop containing nucleoside triphosphate hydrolases"/>
    <property type="match status" value="1"/>
</dbReference>
<evidence type="ECO:0000256" key="1">
    <source>
        <dbReference type="ARBA" id="ARBA00022737"/>
    </source>
</evidence>
<dbReference type="OMA" id="PWVVFED"/>
<gene>
    <name evidence="4" type="ORF">OAory_01107210</name>
</gene>
<evidence type="ECO:0000313" key="4">
    <source>
        <dbReference type="EMBL" id="OOO09425.1"/>
    </source>
</evidence>
<organism evidence="4 5">
    <name type="scientific">Aspergillus oryzae</name>
    <name type="common">Yellow koji mold</name>
    <dbReference type="NCBI Taxonomy" id="5062"/>
    <lineage>
        <taxon>Eukaryota</taxon>
        <taxon>Fungi</taxon>
        <taxon>Dikarya</taxon>
        <taxon>Ascomycota</taxon>
        <taxon>Pezizomycotina</taxon>
        <taxon>Eurotiomycetes</taxon>
        <taxon>Eurotiomycetidae</taxon>
        <taxon>Eurotiales</taxon>
        <taxon>Aspergillaceae</taxon>
        <taxon>Aspergillus</taxon>
        <taxon>Aspergillus subgen. Circumdati</taxon>
    </lineage>
</organism>
<dbReference type="InterPro" id="IPR056693">
    <property type="entry name" value="DUF7791"/>
</dbReference>
<feature type="domain" description="DUF7791" evidence="3">
    <location>
        <begin position="527"/>
        <end position="654"/>
    </location>
</feature>
<dbReference type="Pfam" id="PF25053">
    <property type="entry name" value="DUF7791"/>
    <property type="match status" value="1"/>
</dbReference>
<dbReference type="PANTHER" id="PTHR10039">
    <property type="entry name" value="AMELOGENIN"/>
    <property type="match status" value="1"/>
</dbReference>
<keyword evidence="1" id="KW-0677">Repeat</keyword>
<dbReference type="eggNOG" id="ENOG502SHWY">
    <property type="taxonomic scope" value="Eukaryota"/>
</dbReference>
<dbReference type="PANTHER" id="PTHR10039:SF5">
    <property type="entry name" value="NACHT DOMAIN-CONTAINING PROTEIN"/>
    <property type="match status" value="1"/>
</dbReference>
<dbReference type="Gene3D" id="3.40.50.300">
    <property type="entry name" value="P-loop containing nucleotide triphosphate hydrolases"/>
    <property type="match status" value="1"/>
</dbReference>
<evidence type="ECO:0000313" key="5">
    <source>
        <dbReference type="Proteomes" id="UP000190312"/>
    </source>
</evidence>
<dbReference type="Proteomes" id="UP000190312">
    <property type="component" value="Unassembled WGS sequence"/>
</dbReference>